<comment type="caution">
    <text evidence="1">The sequence shown here is derived from an EMBL/GenBank/DDBJ whole genome shotgun (WGS) entry which is preliminary data.</text>
</comment>
<protein>
    <recommendedName>
        <fullName evidence="3">PorV/PorQ family protein</fullName>
    </recommendedName>
</protein>
<reference evidence="1 2" key="1">
    <citation type="submission" date="2018-06" db="EMBL/GenBank/DDBJ databases">
        <title>Extensive metabolic versatility and redundancy in microbially diverse, dynamic hydrothermal sediments.</title>
        <authorList>
            <person name="Dombrowski N."/>
            <person name="Teske A."/>
            <person name="Baker B.J."/>
        </authorList>
    </citation>
    <scope>NUCLEOTIDE SEQUENCE [LARGE SCALE GENOMIC DNA]</scope>
    <source>
        <strain evidence="1">B19_G9</strain>
    </source>
</reference>
<dbReference type="SUPFAM" id="SSF56925">
    <property type="entry name" value="OMPA-like"/>
    <property type="match status" value="1"/>
</dbReference>
<evidence type="ECO:0008006" key="3">
    <source>
        <dbReference type="Google" id="ProtNLM"/>
    </source>
</evidence>
<sequence>NGKLLVAADFNSKEDVGGNKGTSWQSHFGVEYAITNALALRLGSDRGNFTAGFGFKFALPGKLAPNAALDYSYTSNSDLGSASRFSLTILFK</sequence>
<evidence type="ECO:0000313" key="2">
    <source>
        <dbReference type="Proteomes" id="UP000267654"/>
    </source>
</evidence>
<dbReference type="InterPro" id="IPR011250">
    <property type="entry name" value="OMP/PagP_B-barrel"/>
</dbReference>
<accession>A0A662DDU0</accession>
<evidence type="ECO:0000313" key="1">
    <source>
        <dbReference type="EMBL" id="RLE12473.1"/>
    </source>
</evidence>
<gene>
    <name evidence="1" type="ORF">DRI96_04470</name>
</gene>
<organism evidence="1 2">
    <name type="scientific">Aerophobetes bacterium</name>
    <dbReference type="NCBI Taxonomy" id="2030807"/>
    <lineage>
        <taxon>Bacteria</taxon>
        <taxon>Candidatus Aerophobota</taxon>
    </lineage>
</organism>
<feature type="non-terminal residue" evidence="1">
    <location>
        <position position="1"/>
    </location>
</feature>
<dbReference type="EMBL" id="QMQB01000155">
    <property type="protein sequence ID" value="RLE12473.1"/>
    <property type="molecule type" value="Genomic_DNA"/>
</dbReference>
<dbReference type="AlphaFoldDB" id="A0A662DDU0"/>
<proteinExistence type="predicted"/>
<dbReference type="Proteomes" id="UP000267654">
    <property type="component" value="Unassembled WGS sequence"/>
</dbReference>
<name>A0A662DDU0_UNCAE</name>